<keyword evidence="5" id="KW-0508">mRNA splicing</keyword>
<organism evidence="10 11">
    <name type="scientific">Rhododendron griersonianum</name>
    <dbReference type="NCBI Taxonomy" id="479676"/>
    <lineage>
        <taxon>Eukaryota</taxon>
        <taxon>Viridiplantae</taxon>
        <taxon>Streptophyta</taxon>
        <taxon>Embryophyta</taxon>
        <taxon>Tracheophyta</taxon>
        <taxon>Spermatophyta</taxon>
        <taxon>Magnoliopsida</taxon>
        <taxon>eudicotyledons</taxon>
        <taxon>Gunneridae</taxon>
        <taxon>Pentapetalae</taxon>
        <taxon>asterids</taxon>
        <taxon>Ericales</taxon>
        <taxon>Ericaceae</taxon>
        <taxon>Ericoideae</taxon>
        <taxon>Rhodoreae</taxon>
        <taxon>Rhododendron</taxon>
    </lineage>
</organism>
<dbReference type="PANTHER" id="PTHR46247">
    <property type="entry name" value="CRS2-ASSOCIATED FACTOR 1, CHLOROPLASTIC"/>
    <property type="match status" value="1"/>
</dbReference>
<feature type="compositionally biased region" description="Polar residues" evidence="8">
    <location>
        <begin position="510"/>
        <end position="519"/>
    </location>
</feature>
<dbReference type="PANTHER" id="PTHR46247:SF1">
    <property type="entry name" value="CRS2-ASSOCIATED FACTOR 1, CHLOROPLASTIC"/>
    <property type="match status" value="1"/>
</dbReference>
<feature type="region of interest" description="Disordered" evidence="8">
    <location>
        <begin position="510"/>
        <end position="538"/>
    </location>
</feature>
<feature type="region of interest" description="Disordered" evidence="8">
    <location>
        <begin position="189"/>
        <end position="242"/>
    </location>
</feature>
<dbReference type="InterPro" id="IPR044599">
    <property type="entry name" value="CAF1P_plant"/>
</dbReference>
<sequence>MALKPLIQFPVFAPPNPPRRRRPATELRFSRWQNPLTTTNTDSFVRKNERARISQFEDEPDSRFNSARRIASNRDNATSTTTEEAFKSTRTQPTPSANKSNLRLATDMINFYKTHRKYPPCLWPNFEEKSSCCSKAVRVPTDAEKTGTAVKLSDDGVSYILPDAPFAYQHSYTETPKVKPLKVREPPVAPFGPSTMPRPWTGQKPLPSGKKRDFDSFRLPPVGKKGVKPVQAPGPFLPGSGPKYVRSREEVLGEPLTKEEVVEMVMSCKKTRRQLNMGRDGLTHNMLDNIHDLWKRKRVCKIKCKGVCTVDMDNVRRQLEEKTGGKIIYSRGGIIYLFRGRNYNHKTRPRFPLMLWKPATPVYPRLIQRAPEGLTVEEASEMRTKGLKLIPICKLGKNGVYCNLVKNVKEAFEACELVRINCQGMNASDYRKIGAKLKDLVPCVLISFEREHILMWRGRDWKSSLPKLVDDSEAKNSEADGQISLTSHLEGQVVTSLSIPKQEVLRSLQTFSPSNSSASNEDRKVVGGEGTSTKAEDNLPLLNGASSLVSGSVLITSDACRNSETDDAISLTPPFEGQAVTASPIAQSDGLMGIAESTNIESKNHIAQANDTSSLVDRSGSNTMEVYGSKTPSTLDSHDDDASEGSTESHGSKTVLHSIDSRNDEATAMSLGENISLETVIDAGNLEKPLSLVPPTCNELQYSPEMLQNHNDPTKLSSPWTEGVIALWKEAIEGGMAAVLDDSSLDADIVYKRAVALTQSAPPGPVFRTRRRKVEVQKVEEQKTEDLEVKEVVMVSQEEGSERKRSINRRRKGIREDCLPKGSLGVDELAKLLA</sequence>
<keyword evidence="1" id="KW-0507">mRNA processing</keyword>
<accession>A0AAV6K4T9</accession>
<keyword evidence="2" id="KW-0677">Repeat</keyword>
<dbReference type="Pfam" id="PF01985">
    <property type="entry name" value="CRS1_YhbY"/>
    <property type="match status" value="2"/>
</dbReference>
<reference evidence="10" key="1">
    <citation type="submission" date="2020-08" db="EMBL/GenBank/DDBJ databases">
        <title>Plant Genome Project.</title>
        <authorList>
            <person name="Zhang R.-G."/>
        </authorList>
    </citation>
    <scope>NUCLEOTIDE SEQUENCE</scope>
    <source>
        <strain evidence="10">WSP0</strain>
        <tissue evidence="10">Leaf</tissue>
    </source>
</reference>
<dbReference type="GO" id="GO:0000373">
    <property type="term" value="P:Group II intron splicing"/>
    <property type="evidence" value="ECO:0007669"/>
    <property type="project" value="InterPro"/>
</dbReference>
<dbReference type="InterPro" id="IPR035920">
    <property type="entry name" value="YhbY-like_sf"/>
</dbReference>
<gene>
    <name evidence="10" type="ORF">RHGRI_013210</name>
</gene>
<feature type="region of interest" description="Disordered" evidence="8">
    <location>
        <begin position="605"/>
        <end position="657"/>
    </location>
</feature>
<dbReference type="FunFam" id="3.30.110.60:FF:000002">
    <property type="entry name" value="CRS2-associated factor 1, chloroplastic"/>
    <property type="match status" value="2"/>
</dbReference>
<feature type="compositionally biased region" description="Polar residues" evidence="8">
    <location>
        <begin position="605"/>
        <end position="635"/>
    </location>
</feature>
<evidence type="ECO:0000256" key="2">
    <source>
        <dbReference type="ARBA" id="ARBA00022737"/>
    </source>
</evidence>
<evidence type="ECO:0000256" key="5">
    <source>
        <dbReference type="ARBA" id="ARBA00023187"/>
    </source>
</evidence>
<evidence type="ECO:0000256" key="1">
    <source>
        <dbReference type="ARBA" id="ARBA00022664"/>
    </source>
</evidence>
<evidence type="ECO:0000313" key="11">
    <source>
        <dbReference type="Proteomes" id="UP000823749"/>
    </source>
</evidence>
<feature type="domain" description="CRM" evidence="9">
    <location>
        <begin position="254"/>
        <end position="350"/>
    </location>
</feature>
<dbReference type="GO" id="GO:0003723">
    <property type="term" value="F:RNA binding"/>
    <property type="evidence" value="ECO:0007669"/>
    <property type="project" value="UniProtKB-UniRule"/>
</dbReference>
<protein>
    <recommendedName>
        <fullName evidence="9">CRM domain-containing protein</fullName>
    </recommendedName>
</protein>
<evidence type="ECO:0000256" key="7">
    <source>
        <dbReference type="PROSITE-ProRule" id="PRU00626"/>
    </source>
</evidence>
<feature type="region of interest" description="Disordered" evidence="8">
    <location>
        <begin position="68"/>
        <end position="100"/>
    </location>
</feature>
<evidence type="ECO:0000259" key="9">
    <source>
        <dbReference type="PROSITE" id="PS51295"/>
    </source>
</evidence>
<dbReference type="AlphaFoldDB" id="A0AAV6K4T9"/>
<dbReference type="Gene3D" id="3.30.110.60">
    <property type="entry name" value="YhbY-like"/>
    <property type="match status" value="2"/>
</dbReference>
<keyword evidence="3 7" id="KW-0694">RNA-binding</keyword>
<dbReference type="GO" id="GO:1990904">
    <property type="term" value="C:ribonucleoprotein complex"/>
    <property type="evidence" value="ECO:0007669"/>
    <property type="project" value="UniProtKB-KW"/>
</dbReference>
<evidence type="ECO:0000256" key="6">
    <source>
        <dbReference type="ARBA" id="ARBA00023274"/>
    </source>
</evidence>
<proteinExistence type="predicted"/>
<keyword evidence="11" id="KW-1185">Reference proteome</keyword>
<dbReference type="EMBL" id="JACTNZ010000005">
    <property type="protein sequence ID" value="KAG5547440.1"/>
    <property type="molecule type" value="Genomic_DNA"/>
</dbReference>
<evidence type="ECO:0000256" key="3">
    <source>
        <dbReference type="ARBA" id="ARBA00022884"/>
    </source>
</evidence>
<dbReference type="InterPro" id="IPR001890">
    <property type="entry name" value="RNA-binding_CRM"/>
</dbReference>
<evidence type="ECO:0000256" key="4">
    <source>
        <dbReference type="ARBA" id="ARBA00022946"/>
    </source>
</evidence>
<evidence type="ECO:0000256" key="8">
    <source>
        <dbReference type="SAM" id="MobiDB-lite"/>
    </source>
</evidence>
<dbReference type="SMART" id="SM01103">
    <property type="entry name" value="CRS1_YhbY"/>
    <property type="match status" value="2"/>
</dbReference>
<feature type="compositionally biased region" description="Polar residues" evidence="8">
    <location>
        <begin position="73"/>
        <end position="100"/>
    </location>
</feature>
<name>A0AAV6K4T9_9ERIC</name>
<evidence type="ECO:0000313" key="10">
    <source>
        <dbReference type="EMBL" id="KAG5547440.1"/>
    </source>
</evidence>
<feature type="domain" description="CRM" evidence="9">
    <location>
        <begin position="372"/>
        <end position="468"/>
    </location>
</feature>
<comment type="caution">
    <text evidence="10">The sequence shown here is derived from an EMBL/GenBank/DDBJ whole genome shotgun (WGS) entry which is preliminary data.</text>
</comment>
<dbReference type="GO" id="GO:0006397">
    <property type="term" value="P:mRNA processing"/>
    <property type="evidence" value="ECO:0007669"/>
    <property type="project" value="UniProtKB-KW"/>
</dbReference>
<keyword evidence="4" id="KW-0809">Transit peptide</keyword>
<dbReference type="SUPFAM" id="SSF75471">
    <property type="entry name" value="YhbY-like"/>
    <property type="match status" value="2"/>
</dbReference>
<dbReference type="Proteomes" id="UP000823749">
    <property type="component" value="Chromosome 5"/>
</dbReference>
<keyword evidence="6" id="KW-0687">Ribonucleoprotein</keyword>
<dbReference type="PROSITE" id="PS51295">
    <property type="entry name" value="CRM"/>
    <property type="match status" value="2"/>
</dbReference>